<keyword evidence="4" id="KW-1185">Reference proteome</keyword>
<dbReference type="STRING" id="637679.GCA_001550055_01141"/>
<feature type="domain" description="Beta-lactamase-related" evidence="2">
    <location>
        <begin position="44"/>
        <end position="332"/>
    </location>
</feature>
<sequence length="352" mass="38832">MMMRQFLSGLIAVLGLASAALANNGTMDEMTATISRGDYKDITSVLVLKDGKIVYERYFGRSGPQYLNNTRSATKSITSMAVGAAIEQGGFSSADDKVMPFFRVYDPIKHLNDTKKDISLKDLLTMSSALDCNDNDQTTPGYEDKMHQEQDWTRFVLDLPTMPGWSRDASGLGPFRYCTAGSFLAGQAIEMAVGQSLDDFIDAALFTPLGITRYEWHSSPIGEEQAGGGLELTSRDLMKFGQLALQNGVWNGRRLLPEGWITESTTAHRVVSEVQSYGYHWWIGDFFSATTGLVHKGYYMAGNGGSKVAVFEDMDMVVVITAERYNTPDMHQQSNDLLQGYILPAFELGAVH</sequence>
<organism evidence="3 4">
    <name type="scientific">Kordiimonas lacus</name>
    <dbReference type="NCBI Taxonomy" id="637679"/>
    <lineage>
        <taxon>Bacteria</taxon>
        <taxon>Pseudomonadati</taxon>
        <taxon>Pseudomonadota</taxon>
        <taxon>Alphaproteobacteria</taxon>
        <taxon>Kordiimonadales</taxon>
        <taxon>Kordiimonadaceae</taxon>
        <taxon>Kordiimonas</taxon>
    </lineage>
</organism>
<dbReference type="AlphaFoldDB" id="A0A1G6Y2H2"/>
<reference evidence="3 4" key="1">
    <citation type="submission" date="2016-10" db="EMBL/GenBank/DDBJ databases">
        <authorList>
            <person name="de Groot N.N."/>
        </authorList>
    </citation>
    <scope>NUCLEOTIDE SEQUENCE [LARGE SCALE GENOMIC DNA]</scope>
    <source>
        <strain evidence="3 4">CGMCC 1.9109</strain>
    </source>
</reference>
<name>A0A1G6Y2H2_9PROT</name>
<dbReference type="InterPro" id="IPR012338">
    <property type="entry name" value="Beta-lactam/transpept-like"/>
</dbReference>
<evidence type="ECO:0000259" key="2">
    <source>
        <dbReference type="Pfam" id="PF00144"/>
    </source>
</evidence>
<dbReference type="Pfam" id="PF00144">
    <property type="entry name" value="Beta-lactamase"/>
    <property type="match status" value="1"/>
</dbReference>
<evidence type="ECO:0000256" key="1">
    <source>
        <dbReference type="SAM" id="SignalP"/>
    </source>
</evidence>
<dbReference type="PANTHER" id="PTHR43283">
    <property type="entry name" value="BETA-LACTAMASE-RELATED"/>
    <property type="match status" value="1"/>
</dbReference>
<dbReference type="RefSeq" id="WP_068302104.1">
    <property type="nucleotide sequence ID" value="NZ_FNAK01000003.1"/>
</dbReference>
<feature type="signal peptide" evidence="1">
    <location>
        <begin position="1"/>
        <end position="22"/>
    </location>
</feature>
<proteinExistence type="predicted"/>
<gene>
    <name evidence="3" type="ORF">SAMN04488071_1460</name>
</gene>
<dbReference type="Proteomes" id="UP000183685">
    <property type="component" value="Unassembled WGS sequence"/>
</dbReference>
<protein>
    <submittedName>
        <fullName evidence="3">CubicO group peptidase, beta-lactamase class C family</fullName>
    </submittedName>
</protein>
<evidence type="ECO:0000313" key="3">
    <source>
        <dbReference type="EMBL" id="SDD84599.1"/>
    </source>
</evidence>
<accession>A0A1G6Y2H2</accession>
<dbReference type="PANTHER" id="PTHR43283:SF7">
    <property type="entry name" value="BETA-LACTAMASE-RELATED DOMAIN-CONTAINING PROTEIN"/>
    <property type="match status" value="1"/>
</dbReference>
<dbReference type="InterPro" id="IPR001466">
    <property type="entry name" value="Beta-lactam-related"/>
</dbReference>
<dbReference type="Gene3D" id="3.40.710.10">
    <property type="entry name" value="DD-peptidase/beta-lactamase superfamily"/>
    <property type="match status" value="1"/>
</dbReference>
<feature type="chain" id="PRO_5010285121" evidence="1">
    <location>
        <begin position="23"/>
        <end position="352"/>
    </location>
</feature>
<dbReference type="InterPro" id="IPR050789">
    <property type="entry name" value="Diverse_Enzym_Activities"/>
</dbReference>
<keyword evidence="1" id="KW-0732">Signal</keyword>
<dbReference type="EMBL" id="FNAK01000003">
    <property type="protein sequence ID" value="SDD84599.1"/>
    <property type="molecule type" value="Genomic_DNA"/>
</dbReference>
<dbReference type="SUPFAM" id="SSF56601">
    <property type="entry name" value="beta-lactamase/transpeptidase-like"/>
    <property type="match status" value="1"/>
</dbReference>
<evidence type="ECO:0000313" key="4">
    <source>
        <dbReference type="Proteomes" id="UP000183685"/>
    </source>
</evidence>